<feature type="compositionally biased region" description="Polar residues" evidence="1">
    <location>
        <begin position="100"/>
        <end position="113"/>
    </location>
</feature>
<evidence type="ECO:0000313" key="2">
    <source>
        <dbReference type="EMBL" id="QRH01601.1"/>
    </source>
</evidence>
<dbReference type="Proteomes" id="UP000596252">
    <property type="component" value="Chromosome"/>
</dbReference>
<organism evidence="2 3">
    <name type="scientific">Shewanella litorisediminis</name>
    <dbReference type="NCBI Taxonomy" id="1173586"/>
    <lineage>
        <taxon>Bacteria</taxon>
        <taxon>Pseudomonadati</taxon>
        <taxon>Pseudomonadota</taxon>
        <taxon>Gammaproteobacteria</taxon>
        <taxon>Alteromonadales</taxon>
        <taxon>Shewanellaceae</taxon>
        <taxon>Shewanella</taxon>
    </lineage>
</organism>
<keyword evidence="3" id="KW-1185">Reference proteome</keyword>
<proteinExistence type="predicted"/>
<name>A0ABX7G2N7_9GAMM</name>
<feature type="region of interest" description="Disordered" evidence="1">
    <location>
        <begin position="83"/>
        <end position="113"/>
    </location>
</feature>
<dbReference type="InterPro" id="IPR021675">
    <property type="entry name" value="DUF3261"/>
</dbReference>
<evidence type="ECO:0000256" key="1">
    <source>
        <dbReference type="SAM" id="MobiDB-lite"/>
    </source>
</evidence>
<dbReference type="Pfam" id="PF11659">
    <property type="entry name" value="DUF3261"/>
    <property type="match status" value="1"/>
</dbReference>
<reference evidence="2 3" key="1">
    <citation type="journal article" date="2012" name="Antonie Van Leeuwenhoek">
        <title>Shewanella litorisediminis sp. nov., a gammaproteobacterium isolated from a tidal flat sediment.</title>
        <authorList>
            <person name="Lee M.H."/>
            <person name="Yoon J.H."/>
        </authorList>
    </citation>
    <scope>NUCLEOTIDE SEQUENCE [LARGE SCALE GENOMIC DNA]</scope>
    <source>
        <strain evidence="2 3">SMK1-12</strain>
    </source>
</reference>
<accession>A0ABX7G2N7</accession>
<protein>
    <submittedName>
        <fullName evidence="2">DUF3261 domain-containing protein</fullName>
    </submittedName>
</protein>
<sequence>MGYGKPLRERIAKTPEYGGRIVPRGQGRGSREGLMRLRLLLTFFVLLATTGCTQLLLRQTCLGLSTNVNYCLAPLPVQAKELRENPGAPKPQRAPKAPSETPTPKNQSQTQKVSIDINGKRHELLSQLELDGHILSVVGLAPMGQPLFDVRFDGNTLSSEQSVLLGDNFHAEYLIALLQLIYWPENDLNAALSGGKVSEQACQQSRCRVLNSPEDGDLIYISYSHQEPWRATVMLDMPSAGMKLKITPLV</sequence>
<dbReference type="EMBL" id="CP069213">
    <property type="protein sequence ID" value="QRH01601.1"/>
    <property type="molecule type" value="Genomic_DNA"/>
</dbReference>
<evidence type="ECO:0000313" key="3">
    <source>
        <dbReference type="Proteomes" id="UP000596252"/>
    </source>
</evidence>
<gene>
    <name evidence="2" type="ORF">JQC75_17430</name>
</gene>